<dbReference type="SUPFAM" id="SSF88723">
    <property type="entry name" value="PIN domain-like"/>
    <property type="match status" value="1"/>
</dbReference>
<evidence type="ECO:0000313" key="2">
    <source>
        <dbReference type="Proteomes" id="UP000499080"/>
    </source>
</evidence>
<accession>A0A4Y2SM26</accession>
<dbReference type="AlphaFoldDB" id="A0A4Y2SM26"/>
<gene>
    <name evidence="1" type="ORF">AVEN_169452_1</name>
</gene>
<name>A0A4Y2SM26_ARAVE</name>
<keyword evidence="2" id="KW-1185">Reference proteome</keyword>
<evidence type="ECO:0000313" key="1">
    <source>
        <dbReference type="EMBL" id="GBN88616.1"/>
    </source>
</evidence>
<comment type="caution">
    <text evidence="1">The sequence shown here is derived from an EMBL/GenBank/DDBJ whole genome shotgun (WGS) entry which is preliminary data.</text>
</comment>
<protein>
    <submittedName>
        <fullName evidence="1">Uncharacterized protein</fullName>
    </submittedName>
</protein>
<dbReference type="Proteomes" id="UP000499080">
    <property type="component" value="Unassembled WGS sequence"/>
</dbReference>
<dbReference type="InterPro" id="IPR029060">
    <property type="entry name" value="PIN-like_dom_sf"/>
</dbReference>
<organism evidence="1 2">
    <name type="scientific">Araneus ventricosus</name>
    <name type="common">Orbweaver spider</name>
    <name type="synonym">Epeira ventricosa</name>
    <dbReference type="NCBI Taxonomy" id="182803"/>
    <lineage>
        <taxon>Eukaryota</taxon>
        <taxon>Metazoa</taxon>
        <taxon>Ecdysozoa</taxon>
        <taxon>Arthropoda</taxon>
        <taxon>Chelicerata</taxon>
        <taxon>Arachnida</taxon>
        <taxon>Araneae</taxon>
        <taxon>Araneomorphae</taxon>
        <taxon>Entelegynae</taxon>
        <taxon>Araneoidea</taxon>
        <taxon>Araneidae</taxon>
        <taxon>Araneus</taxon>
    </lineage>
</organism>
<sequence length="438" mass="50039">MIHLQNICFEIDKFCDVKLTSSEHVDTRPSRIARDNEDAAKLSQWLSEHNPFPKIDVIMSIDLGIVGGNEVNCHLSEEIGRDMISKMTGKKFENVKFKRKGKVVTLASINSFVKIYIVNINIVVDPHILFYRLCIAKQSDNDLKAFFKFELSPFPILLFTGESMRKETKSSLYTSFSPITEDVKPERSQYVVVDGGHLLHKIVWRQQATFGAIADRYVQYLNNKYGQDIAVIFDAFRDDDKKSTENCERLRRAAHFSPHVMFHEETVLKYTKEKLLANECNKKRFIELLKKALHKANICVQQAVEDTDLTIVNTAISVALQYDYVPVVGEDIDLLVLLTVLASTHSNVFFFKSVEEGKRQIIITQPHHLIINSRMNFCLFMLSVVVISHQHCLSKIATNYRCCSTACHEKLPPCANMVGKRKRSLEMGLDAHSIKPLP</sequence>
<proteinExistence type="predicted"/>
<dbReference type="OrthoDB" id="6149185at2759"/>
<reference evidence="1 2" key="1">
    <citation type="journal article" date="2019" name="Sci. Rep.">
        <title>Orb-weaving spider Araneus ventricosus genome elucidates the spidroin gene catalogue.</title>
        <authorList>
            <person name="Kono N."/>
            <person name="Nakamura H."/>
            <person name="Ohtoshi R."/>
            <person name="Moran D.A.P."/>
            <person name="Shinohara A."/>
            <person name="Yoshida Y."/>
            <person name="Fujiwara M."/>
            <person name="Mori M."/>
            <person name="Tomita M."/>
            <person name="Arakawa K."/>
        </authorList>
    </citation>
    <scope>NUCLEOTIDE SEQUENCE [LARGE SCALE GENOMIC DNA]</scope>
</reference>
<dbReference type="EMBL" id="BGPR01022375">
    <property type="protein sequence ID" value="GBN88616.1"/>
    <property type="molecule type" value="Genomic_DNA"/>
</dbReference>